<gene>
    <name evidence="3" type="ORF">SAMN05421855_103360</name>
</gene>
<evidence type="ECO:0000259" key="1">
    <source>
        <dbReference type="Pfam" id="PF00534"/>
    </source>
</evidence>
<name>A0A1G7GW78_9FLAO</name>
<dbReference type="Proteomes" id="UP000199321">
    <property type="component" value="Unassembled WGS sequence"/>
</dbReference>
<organism evidence="3 4">
    <name type="scientific">Ulvibacter litoralis</name>
    <dbReference type="NCBI Taxonomy" id="227084"/>
    <lineage>
        <taxon>Bacteria</taxon>
        <taxon>Pseudomonadati</taxon>
        <taxon>Bacteroidota</taxon>
        <taxon>Flavobacteriia</taxon>
        <taxon>Flavobacteriales</taxon>
        <taxon>Flavobacteriaceae</taxon>
        <taxon>Ulvibacter</taxon>
    </lineage>
</organism>
<dbReference type="SUPFAM" id="SSF53756">
    <property type="entry name" value="UDP-Glycosyltransferase/glycogen phosphorylase"/>
    <property type="match status" value="1"/>
</dbReference>
<reference evidence="3 4" key="1">
    <citation type="submission" date="2016-10" db="EMBL/GenBank/DDBJ databases">
        <authorList>
            <person name="de Groot N.N."/>
        </authorList>
    </citation>
    <scope>NUCLEOTIDE SEQUENCE [LARGE SCALE GENOMIC DNA]</scope>
    <source>
        <strain evidence="3 4">DSM 16195</strain>
    </source>
</reference>
<dbReference type="Pfam" id="PF00534">
    <property type="entry name" value="Glycos_transf_1"/>
    <property type="match status" value="1"/>
</dbReference>
<dbReference type="OrthoDB" id="502646at2"/>
<keyword evidence="3" id="KW-0808">Transferase</keyword>
<dbReference type="EMBL" id="FNBA01000003">
    <property type="protein sequence ID" value="SDE92361.1"/>
    <property type="molecule type" value="Genomic_DNA"/>
</dbReference>
<dbReference type="RefSeq" id="WP_093144508.1">
    <property type="nucleotide sequence ID" value="NZ_BMWO01000005.1"/>
</dbReference>
<dbReference type="PANTHER" id="PTHR12526:SF638">
    <property type="entry name" value="SPORE COAT PROTEIN SA"/>
    <property type="match status" value="1"/>
</dbReference>
<dbReference type="InterPro" id="IPR028098">
    <property type="entry name" value="Glyco_trans_4-like_N"/>
</dbReference>
<proteinExistence type="predicted"/>
<dbReference type="STRING" id="227084.SAMN05421855_103360"/>
<sequence>MNIAFLTQEYPHPRVQRAAGIGTSIKNLAESLVANKIGVSLFIYDQKEDAVFEENGITFHLIKKIQYKFLGWYLYRKHIARYINNTHAVHTIDVLEAADWTGITAFMKLKMPLVIRLHGTDAYFCNLEGRPQKKKNFWFESKALKSAEAVISVSTFTAEKTKEIFQLSTSIITLYNGIDVEKFKPLQLPKQPNSILYFGSIIRKKGVLDLAKAFQLLQVKNPDASLTLIGANVVDVFEKKPTLELFYKCLDDSAKKRVTHLAHMPYEEVVQQIAKAEVLVLPSRAEAFPMTWLEAMAMEKAMVTSNIGWANELMIDNETGLMIDPDNHQGLADAMGELLSNPEKAERFGKNARKRIVSNFSSEIIVKQNIDYYTQFVK</sequence>
<dbReference type="CDD" id="cd03801">
    <property type="entry name" value="GT4_PimA-like"/>
    <property type="match status" value="1"/>
</dbReference>
<dbReference type="AlphaFoldDB" id="A0A1G7GW78"/>
<dbReference type="InterPro" id="IPR001296">
    <property type="entry name" value="Glyco_trans_1"/>
</dbReference>
<feature type="domain" description="Glycosyl transferase family 1" evidence="1">
    <location>
        <begin position="181"/>
        <end position="355"/>
    </location>
</feature>
<accession>A0A1G7GW78</accession>
<dbReference type="Pfam" id="PF13579">
    <property type="entry name" value="Glyco_trans_4_4"/>
    <property type="match status" value="1"/>
</dbReference>
<protein>
    <submittedName>
        <fullName evidence="3">Glycosyltransferase involved in cell wall bisynthesis</fullName>
    </submittedName>
</protein>
<evidence type="ECO:0000313" key="3">
    <source>
        <dbReference type="EMBL" id="SDE92361.1"/>
    </source>
</evidence>
<feature type="domain" description="Glycosyltransferase subfamily 4-like N-terminal" evidence="2">
    <location>
        <begin position="20"/>
        <end position="163"/>
    </location>
</feature>
<keyword evidence="4" id="KW-1185">Reference proteome</keyword>
<evidence type="ECO:0000313" key="4">
    <source>
        <dbReference type="Proteomes" id="UP000199321"/>
    </source>
</evidence>
<evidence type="ECO:0000259" key="2">
    <source>
        <dbReference type="Pfam" id="PF13579"/>
    </source>
</evidence>
<dbReference type="Gene3D" id="3.40.50.2000">
    <property type="entry name" value="Glycogen Phosphorylase B"/>
    <property type="match status" value="2"/>
</dbReference>
<dbReference type="PANTHER" id="PTHR12526">
    <property type="entry name" value="GLYCOSYLTRANSFERASE"/>
    <property type="match status" value="1"/>
</dbReference>
<dbReference type="GO" id="GO:0016757">
    <property type="term" value="F:glycosyltransferase activity"/>
    <property type="evidence" value="ECO:0007669"/>
    <property type="project" value="InterPro"/>
</dbReference>